<accession>A0A927GXL3</accession>
<dbReference type="InterPro" id="IPR010708">
    <property type="entry name" value="5'(3')-deoxyribonucleotidase"/>
</dbReference>
<sequence length="189" mass="21681">MAQRDKAIIYVDMDHVLCDYQDGFSRQKAMFPDLEFPQSQPGLYIGLNPLPGAIETYRWLNDHPNTNVYILLAPSVRNSHCYSEKRDWVEKHLGISVVQNLIITPHKNLNKGHYLIDDMASGKGQDRFEGSLIHFGSDLFPDWASVRAFFEEALHPDGSPPKAGPWDAFFNSELRVTEDFGLNQEDRDW</sequence>
<protein>
    <submittedName>
        <fullName evidence="2">Uncharacterized protein</fullName>
    </submittedName>
</protein>
<dbReference type="PANTHER" id="PTHR16504:SF4">
    <property type="entry name" value="5'(3')-DEOXYRIBONUCLEOTIDASE"/>
    <property type="match status" value="1"/>
</dbReference>
<evidence type="ECO:0000313" key="3">
    <source>
        <dbReference type="Proteomes" id="UP000610558"/>
    </source>
</evidence>
<gene>
    <name evidence="2" type="ORF">IB286_14900</name>
</gene>
<organism evidence="2 3">
    <name type="scientific">Spongiibacter pelagi</name>
    <dbReference type="NCBI Taxonomy" id="2760804"/>
    <lineage>
        <taxon>Bacteria</taxon>
        <taxon>Pseudomonadati</taxon>
        <taxon>Pseudomonadota</taxon>
        <taxon>Gammaproteobacteria</taxon>
        <taxon>Cellvibrionales</taxon>
        <taxon>Spongiibacteraceae</taxon>
        <taxon>Spongiibacter</taxon>
    </lineage>
</organism>
<keyword evidence="3" id="KW-1185">Reference proteome</keyword>
<reference evidence="2" key="1">
    <citation type="submission" date="2020-09" db="EMBL/GenBank/DDBJ databases">
        <authorList>
            <person name="Yoon J.-W."/>
        </authorList>
    </citation>
    <scope>NUCLEOTIDE SEQUENCE</scope>
    <source>
        <strain evidence="2">KMU-158</strain>
    </source>
</reference>
<evidence type="ECO:0000313" key="2">
    <source>
        <dbReference type="EMBL" id="MBD2860283.1"/>
    </source>
</evidence>
<dbReference type="Gene3D" id="3.40.50.1000">
    <property type="entry name" value="HAD superfamily/HAD-like"/>
    <property type="match status" value="1"/>
</dbReference>
<dbReference type="AlphaFoldDB" id="A0A927GXL3"/>
<comment type="similarity">
    <text evidence="1">Belongs to the 5'(3')-deoxyribonucleotidase family.</text>
</comment>
<proteinExistence type="inferred from homology"/>
<dbReference type="InterPro" id="IPR023214">
    <property type="entry name" value="HAD_sf"/>
</dbReference>
<evidence type="ECO:0000256" key="1">
    <source>
        <dbReference type="ARBA" id="ARBA00009589"/>
    </source>
</evidence>
<dbReference type="Proteomes" id="UP000610558">
    <property type="component" value="Unassembled WGS sequence"/>
</dbReference>
<dbReference type="PANTHER" id="PTHR16504">
    <property type="entry name" value="5'(3')-DEOXYRIBONUCLEOTIDASE"/>
    <property type="match status" value="1"/>
</dbReference>
<dbReference type="InterPro" id="IPR036412">
    <property type="entry name" value="HAD-like_sf"/>
</dbReference>
<dbReference type="EMBL" id="JACXLD010000021">
    <property type="protein sequence ID" value="MBD2860283.1"/>
    <property type="molecule type" value="Genomic_DNA"/>
</dbReference>
<dbReference type="Pfam" id="PF06941">
    <property type="entry name" value="NT5C"/>
    <property type="match status" value="1"/>
</dbReference>
<dbReference type="GO" id="GO:0009223">
    <property type="term" value="P:pyrimidine deoxyribonucleotide catabolic process"/>
    <property type="evidence" value="ECO:0007669"/>
    <property type="project" value="TreeGrafter"/>
</dbReference>
<dbReference type="GO" id="GO:0008253">
    <property type="term" value="F:5'-nucleotidase activity"/>
    <property type="evidence" value="ECO:0007669"/>
    <property type="project" value="InterPro"/>
</dbReference>
<dbReference type="RefSeq" id="WP_190766928.1">
    <property type="nucleotide sequence ID" value="NZ_JACXLD010000021.1"/>
</dbReference>
<name>A0A927GXL3_9GAMM</name>
<dbReference type="SUPFAM" id="SSF56784">
    <property type="entry name" value="HAD-like"/>
    <property type="match status" value="1"/>
</dbReference>
<comment type="caution">
    <text evidence="2">The sequence shown here is derived from an EMBL/GenBank/DDBJ whole genome shotgun (WGS) entry which is preliminary data.</text>
</comment>